<gene>
    <name evidence="1" type="ORF">UFOVP610_52</name>
</gene>
<proteinExistence type="predicted"/>
<sequence>MPSKYEKKHPDKKLGRPEKEIDVVLLEKLAKLHLSEKVMCDILGCHEDTLNKHFSDKIEEWRSKSKGKIAETLFDEGINKREPWALKALSQKHLDYHDKIKTDNTNVNVNKYEKLSDEEIQNEIKKLSGDS</sequence>
<protein>
    <submittedName>
        <fullName evidence="1">Uncharacterized protein</fullName>
    </submittedName>
</protein>
<accession>A0A6J5N495</accession>
<dbReference type="EMBL" id="LR796582">
    <property type="protein sequence ID" value="CAB4153207.1"/>
    <property type="molecule type" value="Genomic_DNA"/>
</dbReference>
<name>A0A6J5N495_9CAUD</name>
<organism evidence="1">
    <name type="scientific">uncultured Caudovirales phage</name>
    <dbReference type="NCBI Taxonomy" id="2100421"/>
    <lineage>
        <taxon>Viruses</taxon>
        <taxon>Duplodnaviria</taxon>
        <taxon>Heunggongvirae</taxon>
        <taxon>Uroviricota</taxon>
        <taxon>Caudoviricetes</taxon>
        <taxon>Peduoviridae</taxon>
        <taxon>Maltschvirus</taxon>
        <taxon>Maltschvirus maltsch</taxon>
    </lineage>
</organism>
<reference evidence="1" key="1">
    <citation type="submission" date="2020-04" db="EMBL/GenBank/DDBJ databases">
        <authorList>
            <person name="Chiriac C."/>
            <person name="Salcher M."/>
            <person name="Ghai R."/>
            <person name="Kavagutti S V."/>
        </authorList>
    </citation>
    <scope>NUCLEOTIDE SEQUENCE</scope>
</reference>
<evidence type="ECO:0000313" key="1">
    <source>
        <dbReference type="EMBL" id="CAB4153207.1"/>
    </source>
</evidence>